<feature type="transmembrane region" description="Helical" evidence="6">
    <location>
        <begin position="146"/>
        <end position="167"/>
    </location>
</feature>
<comment type="subcellular location">
    <subcellularLocation>
        <location evidence="1">Membrane</location>
        <topology evidence="1">Multi-pass membrane protein</topology>
    </subcellularLocation>
</comment>
<evidence type="ECO:0000256" key="5">
    <source>
        <dbReference type="ARBA" id="ARBA00023136"/>
    </source>
</evidence>
<evidence type="ECO:0000256" key="3">
    <source>
        <dbReference type="ARBA" id="ARBA00022692"/>
    </source>
</evidence>
<evidence type="ECO:0000256" key="6">
    <source>
        <dbReference type="SAM" id="Phobius"/>
    </source>
</evidence>
<feature type="transmembrane region" description="Helical" evidence="6">
    <location>
        <begin position="174"/>
        <end position="196"/>
    </location>
</feature>
<sequence>MTAALFALTALLWGGGALATAMQAGVTPAPWSVALRMVLAGLILLGYGRMRGVPLGIPRKDRPAVALQGLLFFAIAFIAFYEATARMPSGLAALVLSTSSLFAAVIARAALDVPISSGFVWGALCGILGLAIIFLPGASAHGTAPLAGFAWALAAAIATGAGTTVGARNQRAGLPVVSVLAWGAFIGAAASALWAVVTGTHFAADVSLTYAASFLYLAVAASCVTFMLYFELVRRLGPGRAAYTLALVPLVALLLSALFEHLTLGWPVLAGAAAILAGNVLVLARA</sequence>
<keyword evidence="5 6" id="KW-0472">Membrane</keyword>
<evidence type="ECO:0000313" key="10">
    <source>
        <dbReference type="Proteomes" id="UP000468531"/>
    </source>
</evidence>
<evidence type="ECO:0000313" key="9">
    <source>
        <dbReference type="EMBL" id="NEV01870.1"/>
    </source>
</evidence>
<dbReference type="GO" id="GO:0016020">
    <property type="term" value="C:membrane"/>
    <property type="evidence" value="ECO:0007669"/>
    <property type="project" value="UniProtKB-SubCell"/>
</dbReference>
<comment type="similarity">
    <text evidence="2">Belongs to the EamA transporter family.</text>
</comment>
<protein>
    <submittedName>
        <fullName evidence="9">DMT family transporter</fullName>
    </submittedName>
</protein>
<dbReference type="RefSeq" id="WP_163161544.1">
    <property type="nucleotide sequence ID" value="NZ_VKHP01000281.1"/>
</dbReference>
<dbReference type="Proteomes" id="UP000468531">
    <property type="component" value="Unassembled WGS sequence"/>
</dbReference>
<keyword evidence="4 6" id="KW-1133">Transmembrane helix</keyword>
<dbReference type="InterPro" id="IPR050638">
    <property type="entry name" value="AA-Vitamin_Transporters"/>
</dbReference>
<feature type="transmembrane region" description="Helical" evidence="6">
    <location>
        <begin position="87"/>
        <end position="107"/>
    </location>
</feature>
<gene>
    <name evidence="9" type="ORF">FNJ47_40475</name>
</gene>
<feature type="domain" description="EamA" evidence="8">
    <location>
        <begin position="4"/>
        <end position="134"/>
    </location>
</feature>
<dbReference type="AlphaFoldDB" id="A0A6P1BUM1"/>
<dbReference type="InterPro" id="IPR000620">
    <property type="entry name" value="EamA_dom"/>
</dbReference>
<dbReference type="InterPro" id="IPR037185">
    <property type="entry name" value="EmrE-like"/>
</dbReference>
<proteinExistence type="inferred from homology"/>
<dbReference type="PANTHER" id="PTHR32322">
    <property type="entry name" value="INNER MEMBRANE TRANSPORTER"/>
    <property type="match status" value="1"/>
</dbReference>
<name>A0A6P1BUM1_9BRAD</name>
<feature type="transmembrane region" description="Helical" evidence="6">
    <location>
        <begin position="242"/>
        <end position="259"/>
    </location>
</feature>
<dbReference type="PANTHER" id="PTHR32322:SF2">
    <property type="entry name" value="EAMA DOMAIN-CONTAINING PROTEIN"/>
    <property type="match status" value="1"/>
</dbReference>
<feature type="transmembrane region" description="Helical" evidence="6">
    <location>
        <begin position="62"/>
        <end position="81"/>
    </location>
</feature>
<feature type="transmembrane region" description="Helical" evidence="6">
    <location>
        <begin position="265"/>
        <end position="284"/>
    </location>
</feature>
<comment type="caution">
    <text evidence="9">The sequence shown here is derived from an EMBL/GenBank/DDBJ whole genome shotgun (WGS) entry which is preliminary data.</text>
</comment>
<dbReference type="Pfam" id="PF00892">
    <property type="entry name" value="EamA"/>
    <property type="match status" value="2"/>
</dbReference>
<keyword evidence="7" id="KW-0732">Signal</keyword>
<keyword evidence="3 6" id="KW-0812">Transmembrane</keyword>
<feature type="domain" description="EamA" evidence="8">
    <location>
        <begin position="148"/>
        <end position="283"/>
    </location>
</feature>
<feature type="transmembrane region" description="Helical" evidence="6">
    <location>
        <begin position="29"/>
        <end position="50"/>
    </location>
</feature>
<evidence type="ECO:0000256" key="7">
    <source>
        <dbReference type="SAM" id="SignalP"/>
    </source>
</evidence>
<evidence type="ECO:0000259" key="8">
    <source>
        <dbReference type="Pfam" id="PF00892"/>
    </source>
</evidence>
<reference evidence="9 10" key="1">
    <citation type="journal article" date="2020" name="Arch. Microbiol.">
        <title>Bradyrhizobium uaiense sp. nov., a new highly efficient cowpea symbiont.</title>
        <authorList>
            <person name="Cabral Michel D."/>
            <person name="Azarias Guimaraes A."/>
            <person name="Martins da Costa E."/>
            <person name="Soares de Carvalho T."/>
            <person name="Balsanelli E."/>
            <person name="Willems A."/>
            <person name="Maltempi de Souza E."/>
            <person name="de Souza Moreira F.M."/>
        </authorList>
    </citation>
    <scope>NUCLEOTIDE SEQUENCE [LARGE SCALE GENOMIC DNA]</scope>
    <source>
        <strain evidence="9 10">UFLA 03-164</strain>
    </source>
</reference>
<feature type="transmembrane region" description="Helical" evidence="6">
    <location>
        <begin position="119"/>
        <end position="140"/>
    </location>
</feature>
<keyword evidence="10" id="KW-1185">Reference proteome</keyword>
<feature type="chain" id="PRO_5027101974" evidence="7">
    <location>
        <begin position="20"/>
        <end position="286"/>
    </location>
</feature>
<evidence type="ECO:0000256" key="1">
    <source>
        <dbReference type="ARBA" id="ARBA00004141"/>
    </source>
</evidence>
<organism evidence="9 10">
    <name type="scientific">Bradyrhizobium uaiense</name>
    <dbReference type="NCBI Taxonomy" id="2594946"/>
    <lineage>
        <taxon>Bacteria</taxon>
        <taxon>Pseudomonadati</taxon>
        <taxon>Pseudomonadota</taxon>
        <taxon>Alphaproteobacteria</taxon>
        <taxon>Hyphomicrobiales</taxon>
        <taxon>Nitrobacteraceae</taxon>
        <taxon>Bradyrhizobium</taxon>
    </lineage>
</organism>
<evidence type="ECO:0000256" key="2">
    <source>
        <dbReference type="ARBA" id="ARBA00007362"/>
    </source>
</evidence>
<dbReference type="SUPFAM" id="SSF103481">
    <property type="entry name" value="Multidrug resistance efflux transporter EmrE"/>
    <property type="match status" value="2"/>
</dbReference>
<evidence type="ECO:0000256" key="4">
    <source>
        <dbReference type="ARBA" id="ARBA00022989"/>
    </source>
</evidence>
<dbReference type="EMBL" id="VKHP01000281">
    <property type="protein sequence ID" value="NEV01870.1"/>
    <property type="molecule type" value="Genomic_DNA"/>
</dbReference>
<feature type="signal peptide" evidence="7">
    <location>
        <begin position="1"/>
        <end position="19"/>
    </location>
</feature>
<feature type="transmembrane region" description="Helical" evidence="6">
    <location>
        <begin position="208"/>
        <end position="230"/>
    </location>
</feature>
<accession>A0A6P1BUM1</accession>